<dbReference type="EMBL" id="BT042467">
    <property type="protein sequence ID" value="ACF87472.1"/>
    <property type="molecule type" value="mRNA"/>
</dbReference>
<organism evidence="1">
    <name type="scientific">Zea mays</name>
    <name type="common">Maize</name>
    <dbReference type="NCBI Taxonomy" id="4577"/>
    <lineage>
        <taxon>Eukaryota</taxon>
        <taxon>Viridiplantae</taxon>
        <taxon>Streptophyta</taxon>
        <taxon>Embryophyta</taxon>
        <taxon>Tracheophyta</taxon>
        <taxon>Spermatophyta</taxon>
        <taxon>Magnoliopsida</taxon>
        <taxon>Liliopsida</taxon>
        <taxon>Poales</taxon>
        <taxon>Poaceae</taxon>
        <taxon>PACMAD clade</taxon>
        <taxon>Panicoideae</taxon>
        <taxon>Andropogonodae</taxon>
        <taxon>Andropogoneae</taxon>
        <taxon>Tripsacinae</taxon>
        <taxon>Zea</taxon>
    </lineage>
</organism>
<dbReference type="Gene3D" id="1.25.40.500">
    <property type="entry name" value="TFIID subunit TAF5, NTD2 domain"/>
    <property type="match status" value="1"/>
</dbReference>
<evidence type="ECO:0000313" key="2">
    <source>
        <dbReference type="EMBL" id="AQK81778.1"/>
    </source>
</evidence>
<sequence length="77" mass="9039">MAAIEDEEMEKKVQQYLHRKGFRLTELALHEERSRLSTSDVALTRSDNNPARYHEGYSRLIAWAYSSLDQYKCTACR</sequence>
<reference evidence="1" key="1">
    <citation type="journal article" date="2009" name="PLoS Genet.">
        <title>Sequencing, mapping, and analysis of 27,455 maize full-length cDNAs.</title>
        <authorList>
            <person name="Soderlund C."/>
            <person name="Descour A."/>
            <person name="Kudrna D."/>
            <person name="Bomhoff M."/>
            <person name="Boyd L."/>
            <person name="Currie J."/>
            <person name="Angelova A."/>
            <person name="Collura K."/>
            <person name="Wissotski M."/>
            <person name="Ashley E."/>
            <person name="Morrow D."/>
            <person name="Fernandes J."/>
            <person name="Walbot V."/>
            <person name="Yu Y."/>
        </authorList>
    </citation>
    <scope>NUCLEOTIDE SEQUENCE</scope>
    <source>
        <strain evidence="1">B73</strain>
    </source>
</reference>
<dbReference type="InterPro" id="IPR037264">
    <property type="entry name" value="TFIID_NTD2_sf"/>
</dbReference>
<gene>
    <name evidence="2" type="ORF">ZEAMMB73_Zm00001d036724</name>
</gene>
<reference evidence="2" key="2">
    <citation type="submission" date="2015-12" db="EMBL/GenBank/DDBJ databases">
        <title>Update maize B73 reference genome by single molecule sequencing technologies.</title>
        <authorList>
            <consortium name="Maize Genome Sequencing Project"/>
            <person name="Ware D."/>
        </authorList>
    </citation>
    <scope>NUCLEOTIDE SEQUENCE</scope>
    <source>
        <tissue evidence="2">Seedling</tissue>
    </source>
</reference>
<dbReference type="EMBL" id="CM000782">
    <property type="protein sequence ID" value="AQK81778.1"/>
    <property type="molecule type" value="Genomic_DNA"/>
</dbReference>
<dbReference type="ExpressionAtlas" id="B4FZC9">
    <property type="expression patterns" value="baseline and differential"/>
</dbReference>
<evidence type="ECO:0000313" key="1">
    <source>
        <dbReference type="EMBL" id="ACF87472.1"/>
    </source>
</evidence>
<accession>B4FZC9</accession>
<dbReference type="AlphaFoldDB" id="B4FZC9"/>
<name>B4FZC9_MAIZE</name>
<dbReference type="SUPFAM" id="SSF160897">
    <property type="entry name" value="Taf5 N-terminal domain-like"/>
    <property type="match status" value="1"/>
</dbReference>
<protein>
    <recommendedName>
        <fullName evidence="3">LisH domain-containing protein</fullName>
    </recommendedName>
</protein>
<evidence type="ECO:0008006" key="3">
    <source>
        <dbReference type="Google" id="ProtNLM"/>
    </source>
</evidence>
<dbReference type="STRING" id="4577.B4FZC9"/>
<dbReference type="HOGENOM" id="CLU_2641737_0_0_1"/>
<dbReference type="IntAct" id="B4FZC9">
    <property type="interactions" value="1"/>
</dbReference>
<proteinExistence type="evidence at transcript level"/>
<dbReference type="InParanoid" id="B4FZC9"/>
<dbReference type="PaxDb" id="4577-GRMZM2G005278_P01"/>